<dbReference type="PRINTS" id="PR00411">
    <property type="entry name" value="PNDRDTASEI"/>
</dbReference>
<feature type="domain" description="RsdA/BaiN/AoA(So)-like insert" evidence="5">
    <location>
        <begin position="298"/>
        <end position="390"/>
    </location>
</feature>
<feature type="domain" description="RsdA/BaiN/AoA(So)-like Rossmann fold-like" evidence="4">
    <location>
        <begin position="21"/>
        <end position="444"/>
    </location>
</feature>
<keyword evidence="3" id="KW-0274">FAD</keyword>
<dbReference type="PRINTS" id="PR00368">
    <property type="entry name" value="FADPNR"/>
</dbReference>
<dbReference type="InterPro" id="IPR055178">
    <property type="entry name" value="RsdA/BaiN/AoA(So)-like_dom"/>
</dbReference>
<dbReference type="Gene3D" id="1.10.8.260">
    <property type="entry name" value="HI0933 insert domain-like"/>
    <property type="match status" value="1"/>
</dbReference>
<gene>
    <name evidence="6" type="ORF">COX41_02995</name>
</gene>
<protein>
    <submittedName>
        <fullName evidence="6">Aminoacetone oxidase family FAD-binding enzyme</fullName>
    </submittedName>
</protein>
<dbReference type="InterPro" id="IPR023166">
    <property type="entry name" value="BaiN-like_dom_sf"/>
</dbReference>
<evidence type="ECO:0000259" key="5">
    <source>
        <dbReference type="Pfam" id="PF22780"/>
    </source>
</evidence>
<evidence type="ECO:0000256" key="2">
    <source>
        <dbReference type="ARBA" id="ARBA00022630"/>
    </source>
</evidence>
<proteinExistence type="predicted"/>
<evidence type="ECO:0000259" key="4">
    <source>
        <dbReference type="Pfam" id="PF03486"/>
    </source>
</evidence>
<comment type="cofactor">
    <cofactor evidence="1">
        <name>FAD</name>
        <dbReference type="ChEBI" id="CHEBI:57692"/>
    </cofactor>
</comment>
<dbReference type="NCBIfam" id="TIGR00275">
    <property type="entry name" value="aminoacetone oxidase family FAD-binding enzyme"/>
    <property type="match status" value="1"/>
</dbReference>
<name>A0A2G9YJM3_9BACT</name>
<reference evidence="6 7" key="1">
    <citation type="submission" date="2017-09" db="EMBL/GenBank/DDBJ databases">
        <title>Depth-based differentiation of microbial function through sediment-hosted aquifers and enrichment of novel symbionts in the deep terrestrial subsurface.</title>
        <authorList>
            <person name="Probst A.J."/>
            <person name="Ladd B."/>
            <person name="Jarett J.K."/>
            <person name="Geller-Mcgrath D.E."/>
            <person name="Sieber C.M."/>
            <person name="Emerson J.B."/>
            <person name="Anantharaman K."/>
            <person name="Thomas B.C."/>
            <person name="Malmstrom R."/>
            <person name="Stieglmeier M."/>
            <person name="Klingl A."/>
            <person name="Woyke T."/>
            <person name="Ryan C.M."/>
            <person name="Banfield J.F."/>
        </authorList>
    </citation>
    <scope>NUCLEOTIDE SEQUENCE [LARGE SCALE GENOMIC DNA]</scope>
    <source>
        <strain evidence="6">CG23_combo_of_CG06-09_8_20_14_all_41_10</strain>
    </source>
</reference>
<organism evidence="6 7">
    <name type="scientific">Candidatus Sherwoodlollariibacterium unditelluris</name>
    <dbReference type="NCBI Taxonomy" id="1974757"/>
    <lineage>
        <taxon>Bacteria</taxon>
        <taxon>Pseudomonadati</taxon>
        <taxon>Candidatus Omnitrophota</taxon>
        <taxon>Candidatus Sherwoodlollariibacterium</taxon>
    </lineage>
</organism>
<evidence type="ECO:0000256" key="3">
    <source>
        <dbReference type="ARBA" id="ARBA00022827"/>
    </source>
</evidence>
<dbReference type="Pfam" id="PF22780">
    <property type="entry name" value="HI0933_like_1st"/>
    <property type="match status" value="2"/>
</dbReference>
<sequence length="449" mass="49274">MAAYFWIISAISRYPLVQTKRIVVVGAGPSGMMAAIRASQLNQEVILCEKNSIPGRKLFLSGKGRCNLTNACNPDLFLKRFSKNGEFLRNAFGKFFNQDLINFFKARGLELKTERQLRVFPVTDSSASVIEVLKKELIKNKVRIIYKAKAKGILAEGNTVKGVSFESAESISCSRVILGTGGVSYSFTGSSGEGLMMAQKLGHKIVPLRPGLVSLRVKEKYPKILEGLTLKNIRIKFYNGKKEIVSEVGELVFTETGISGPLVLTLSGRIIDWLEDKKEVYPVRNLGLPHKHSGISNGVYAEIDLKPGLSPEQLDGRLLREFKIGPKKNIKNIMKSLLPLKLADLIMGIAKVKPAQKANQITHDERRRISVLLKGWRLNITGSGSIEEGMVTRGGGSLKEINPATMESRLIHGLYFCGEMIDVDADTGGFNLQAAFSTGYLAGESAALN</sequence>
<dbReference type="EMBL" id="PCRK01000067">
    <property type="protein sequence ID" value="PIP19414.1"/>
    <property type="molecule type" value="Genomic_DNA"/>
</dbReference>
<accession>A0A2G9YJM3</accession>
<dbReference type="Pfam" id="PF03486">
    <property type="entry name" value="HI0933_like"/>
    <property type="match status" value="1"/>
</dbReference>
<evidence type="ECO:0000256" key="1">
    <source>
        <dbReference type="ARBA" id="ARBA00001974"/>
    </source>
</evidence>
<dbReference type="SUPFAM" id="SSF160996">
    <property type="entry name" value="HI0933 insert domain-like"/>
    <property type="match status" value="1"/>
</dbReference>
<dbReference type="PANTHER" id="PTHR42887">
    <property type="entry name" value="OS12G0638800 PROTEIN"/>
    <property type="match status" value="1"/>
</dbReference>
<keyword evidence="2" id="KW-0285">Flavoprotein</keyword>
<dbReference type="Gene3D" id="2.40.30.10">
    <property type="entry name" value="Translation factors"/>
    <property type="match status" value="1"/>
</dbReference>
<dbReference type="Proteomes" id="UP000231292">
    <property type="component" value="Unassembled WGS sequence"/>
</dbReference>
<dbReference type="InterPro" id="IPR004792">
    <property type="entry name" value="BaiN-like"/>
</dbReference>
<feature type="domain" description="RsdA/BaiN/AoA(So)-like insert" evidence="5">
    <location>
        <begin position="209"/>
        <end position="280"/>
    </location>
</feature>
<dbReference type="Gene3D" id="3.50.50.60">
    <property type="entry name" value="FAD/NAD(P)-binding domain"/>
    <property type="match status" value="1"/>
</dbReference>
<dbReference type="InterPro" id="IPR036188">
    <property type="entry name" value="FAD/NAD-bd_sf"/>
</dbReference>
<dbReference type="SUPFAM" id="SSF51905">
    <property type="entry name" value="FAD/NAD(P)-binding domain"/>
    <property type="match status" value="1"/>
</dbReference>
<evidence type="ECO:0000313" key="7">
    <source>
        <dbReference type="Proteomes" id="UP000231292"/>
    </source>
</evidence>
<dbReference type="PANTHER" id="PTHR42887:SF2">
    <property type="entry name" value="OS12G0638800 PROTEIN"/>
    <property type="match status" value="1"/>
</dbReference>
<dbReference type="InterPro" id="IPR057661">
    <property type="entry name" value="RsdA/BaiN/AoA(So)_Rossmann"/>
</dbReference>
<evidence type="ECO:0000313" key="6">
    <source>
        <dbReference type="EMBL" id="PIP19414.1"/>
    </source>
</evidence>
<dbReference type="AlphaFoldDB" id="A0A2G9YJM3"/>
<comment type="caution">
    <text evidence="6">The sequence shown here is derived from an EMBL/GenBank/DDBJ whole genome shotgun (WGS) entry which is preliminary data.</text>
</comment>